<keyword evidence="1" id="KW-1133">Transmembrane helix</keyword>
<evidence type="ECO:0008006" key="4">
    <source>
        <dbReference type="Google" id="ProtNLM"/>
    </source>
</evidence>
<feature type="transmembrane region" description="Helical" evidence="1">
    <location>
        <begin position="42"/>
        <end position="61"/>
    </location>
</feature>
<protein>
    <recommendedName>
        <fullName evidence="4">GtrA-like protein</fullName>
    </recommendedName>
</protein>
<reference evidence="2 3" key="1">
    <citation type="journal article" date="2022" name="Res Sq">
        <title>Evolution of multicellular longitudinally dividing oral cavity symbionts (Neisseriaceae).</title>
        <authorList>
            <person name="Nyongesa S."/>
            <person name="Weber P."/>
            <person name="Bernet E."/>
            <person name="Pullido F."/>
            <person name="Nieckarz M."/>
            <person name="Delaby M."/>
            <person name="Nieves C."/>
            <person name="Viehboeck T."/>
            <person name="Krause N."/>
            <person name="Rivera-Millot A."/>
            <person name="Nakamura A."/>
            <person name="Vischer N."/>
            <person name="VanNieuwenhze M."/>
            <person name="Brun Y."/>
            <person name="Cava F."/>
            <person name="Bulgheresi S."/>
            <person name="Veyrier F."/>
        </authorList>
    </citation>
    <scope>NUCLEOTIDE SEQUENCE [LARGE SCALE GENOMIC DNA]</scope>
    <source>
        <strain evidence="2 3">CCUG 63373m</strain>
    </source>
</reference>
<dbReference type="EMBL" id="CP091508">
    <property type="protein sequence ID" value="UOO81067.1"/>
    <property type="molecule type" value="Genomic_DNA"/>
</dbReference>
<accession>A0ABY4DR23</accession>
<sequence>MNTPHPSSDNQLRKNAAVAVFALSLLINLAAAALFNSHSLAASAGAVAALLLNAVLAAALLRLFKLIHFDADRPELVVQRCVLLAVLAAITATPAALLAAWLAADLLCAPIIQLAVLALAYVFIRRLARQRLA</sequence>
<gene>
    <name evidence="2" type="ORF">LVJ83_08770</name>
</gene>
<organism evidence="2 3">
    <name type="scientific">Uruburuella testudinis</name>
    <dbReference type="NCBI Taxonomy" id="1282863"/>
    <lineage>
        <taxon>Bacteria</taxon>
        <taxon>Pseudomonadati</taxon>
        <taxon>Pseudomonadota</taxon>
        <taxon>Betaproteobacteria</taxon>
        <taxon>Neisseriales</taxon>
        <taxon>Neisseriaceae</taxon>
        <taxon>Uruburuella</taxon>
    </lineage>
</organism>
<proteinExistence type="predicted"/>
<keyword evidence="3" id="KW-1185">Reference proteome</keyword>
<feature type="transmembrane region" description="Helical" evidence="1">
    <location>
        <begin position="110"/>
        <end position="128"/>
    </location>
</feature>
<keyword evidence="1" id="KW-0472">Membrane</keyword>
<dbReference type="Proteomes" id="UP000829817">
    <property type="component" value="Chromosome"/>
</dbReference>
<name>A0ABY4DR23_9NEIS</name>
<evidence type="ECO:0000313" key="2">
    <source>
        <dbReference type="EMBL" id="UOO81067.1"/>
    </source>
</evidence>
<keyword evidence="1" id="KW-0812">Transmembrane</keyword>
<feature type="transmembrane region" description="Helical" evidence="1">
    <location>
        <begin position="82"/>
        <end position="104"/>
    </location>
</feature>
<evidence type="ECO:0000256" key="1">
    <source>
        <dbReference type="SAM" id="Phobius"/>
    </source>
</evidence>
<dbReference type="RefSeq" id="WP_244784136.1">
    <property type="nucleotide sequence ID" value="NZ_CP091508.1"/>
</dbReference>
<evidence type="ECO:0000313" key="3">
    <source>
        <dbReference type="Proteomes" id="UP000829817"/>
    </source>
</evidence>